<sequence>MTEPRSPSGPWFVRSVSVGDTHLCSAANLPAPQVAPRCAPDAVFHPLNRRPLESCFFDWQTCPDCLAPVHHPRAIRSLVVTR</sequence>
<gene>
    <name evidence="1" type="ORF">UA74_19755</name>
</gene>
<proteinExistence type="predicted"/>
<evidence type="ECO:0000313" key="1">
    <source>
        <dbReference type="EMBL" id="APU15976.1"/>
    </source>
</evidence>
<reference evidence="2" key="1">
    <citation type="submission" date="2016-06" db="EMBL/GenBank/DDBJ databases">
        <title>Complete genome sequence of Actinoalloteichus fjordicus DSM 46855 (=ADI127-17), type strain of the new species Actinoalloteichus fjordicus.</title>
        <authorList>
            <person name="Ruckert C."/>
            <person name="Nouioui I."/>
            <person name="Willmese J."/>
            <person name="van Wezel G."/>
            <person name="Klenk H.-P."/>
            <person name="Kalinowski J."/>
            <person name="Zotchev S.B."/>
        </authorList>
    </citation>
    <scope>NUCLEOTIDE SEQUENCE [LARGE SCALE GENOMIC DNA]</scope>
    <source>
        <strain evidence="2">ADI127-7</strain>
    </source>
</reference>
<keyword evidence="2" id="KW-1185">Reference proteome</keyword>
<dbReference type="RefSeq" id="WP_075741605.1">
    <property type="nucleotide sequence ID" value="NZ_CP016076.1"/>
</dbReference>
<accession>A0AAC9LE43</accession>
<organism evidence="1 2">
    <name type="scientific">Actinoalloteichus fjordicus</name>
    <dbReference type="NCBI Taxonomy" id="1612552"/>
    <lineage>
        <taxon>Bacteria</taxon>
        <taxon>Bacillati</taxon>
        <taxon>Actinomycetota</taxon>
        <taxon>Actinomycetes</taxon>
        <taxon>Pseudonocardiales</taxon>
        <taxon>Pseudonocardiaceae</taxon>
        <taxon>Actinoalloteichus</taxon>
    </lineage>
</organism>
<protein>
    <submittedName>
        <fullName evidence="1">Uncharacterized protein</fullName>
    </submittedName>
</protein>
<name>A0AAC9LE43_9PSEU</name>
<evidence type="ECO:0000313" key="2">
    <source>
        <dbReference type="Proteomes" id="UP000185511"/>
    </source>
</evidence>
<dbReference type="EMBL" id="CP016076">
    <property type="protein sequence ID" value="APU15976.1"/>
    <property type="molecule type" value="Genomic_DNA"/>
</dbReference>
<dbReference type="AlphaFoldDB" id="A0AAC9LE43"/>
<dbReference type="Proteomes" id="UP000185511">
    <property type="component" value="Chromosome"/>
</dbReference>
<dbReference type="KEGG" id="acad:UA74_19755"/>